<name>A0ABV6KCL9_9BACI</name>
<dbReference type="RefSeq" id="WP_335959265.1">
    <property type="nucleotide sequence ID" value="NZ_JAXBLX010000004.1"/>
</dbReference>
<dbReference type="SUPFAM" id="SSF56349">
    <property type="entry name" value="DNA breaking-rejoining enzymes"/>
    <property type="match status" value="1"/>
</dbReference>
<evidence type="ECO:0000313" key="4">
    <source>
        <dbReference type="Proteomes" id="UP001589838"/>
    </source>
</evidence>
<dbReference type="EMBL" id="JBHLUX010000024">
    <property type="protein sequence ID" value="MFC0470702.1"/>
    <property type="molecule type" value="Genomic_DNA"/>
</dbReference>
<keyword evidence="1" id="KW-0233">DNA recombination</keyword>
<evidence type="ECO:0000256" key="1">
    <source>
        <dbReference type="ARBA" id="ARBA00023172"/>
    </source>
</evidence>
<dbReference type="Gene3D" id="1.10.443.10">
    <property type="entry name" value="Intergrase catalytic core"/>
    <property type="match status" value="1"/>
</dbReference>
<organism evidence="3 4">
    <name type="scientific">Halalkalibacter kiskunsagensis</name>
    <dbReference type="NCBI Taxonomy" id="1548599"/>
    <lineage>
        <taxon>Bacteria</taxon>
        <taxon>Bacillati</taxon>
        <taxon>Bacillota</taxon>
        <taxon>Bacilli</taxon>
        <taxon>Bacillales</taxon>
        <taxon>Bacillaceae</taxon>
        <taxon>Halalkalibacter</taxon>
    </lineage>
</organism>
<gene>
    <name evidence="3" type="ORF">ACFFHM_09395</name>
</gene>
<accession>A0ABV6KCL9</accession>
<sequence>MRHTHASMLLQNEANPKAVSERLEHTVRTLMETYAHIMPNVQEEIAIDFGSTFYQKKPHKKRNAK</sequence>
<proteinExistence type="predicted"/>
<dbReference type="InterPro" id="IPR013762">
    <property type="entry name" value="Integrase-like_cat_sf"/>
</dbReference>
<evidence type="ECO:0000313" key="3">
    <source>
        <dbReference type="EMBL" id="MFC0470702.1"/>
    </source>
</evidence>
<reference evidence="3 4" key="1">
    <citation type="submission" date="2024-09" db="EMBL/GenBank/DDBJ databases">
        <authorList>
            <person name="Sun Q."/>
            <person name="Mori K."/>
        </authorList>
    </citation>
    <scope>NUCLEOTIDE SEQUENCE [LARGE SCALE GENOMIC DNA]</scope>
    <source>
        <strain evidence="3 4">NCAIM B.02610</strain>
    </source>
</reference>
<dbReference type="InterPro" id="IPR011010">
    <property type="entry name" value="DNA_brk_join_enz"/>
</dbReference>
<feature type="region of interest" description="Disordered" evidence="2">
    <location>
        <begin position="1"/>
        <end position="20"/>
    </location>
</feature>
<dbReference type="Proteomes" id="UP001589838">
    <property type="component" value="Unassembled WGS sequence"/>
</dbReference>
<comment type="caution">
    <text evidence="3">The sequence shown here is derived from an EMBL/GenBank/DDBJ whole genome shotgun (WGS) entry which is preliminary data.</text>
</comment>
<evidence type="ECO:0000256" key="2">
    <source>
        <dbReference type="SAM" id="MobiDB-lite"/>
    </source>
</evidence>
<protein>
    <submittedName>
        <fullName evidence="3">Integrase</fullName>
    </submittedName>
</protein>
<keyword evidence="4" id="KW-1185">Reference proteome</keyword>